<dbReference type="Proteomes" id="UP000007887">
    <property type="component" value="Chromosome"/>
</dbReference>
<proteinExistence type="predicted"/>
<dbReference type="KEGG" id="sri:SELR_18370"/>
<dbReference type="RefSeq" id="WP_014424976.1">
    <property type="nucleotide sequence ID" value="NC_017068.1"/>
</dbReference>
<dbReference type="OrthoDB" id="92308at2"/>
<protein>
    <submittedName>
        <fullName evidence="1">Uncharacterized protein</fullName>
    </submittedName>
</protein>
<dbReference type="EMBL" id="AP012292">
    <property type="protein sequence ID" value="BAL83545.1"/>
    <property type="molecule type" value="Genomic_DNA"/>
</dbReference>
<dbReference type="AlphaFoldDB" id="I0GS08"/>
<dbReference type="PATRIC" id="fig|927704.6.peg.1911"/>
<dbReference type="eggNOG" id="ENOG502Z9G9">
    <property type="taxonomic scope" value="Bacteria"/>
</dbReference>
<organism evidence="1 2">
    <name type="scientific">Selenomonas ruminantium subsp. lactilytica (strain NBRC 103574 / TAM6421)</name>
    <dbReference type="NCBI Taxonomy" id="927704"/>
    <lineage>
        <taxon>Bacteria</taxon>
        <taxon>Bacillati</taxon>
        <taxon>Bacillota</taxon>
        <taxon>Negativicutes</taxon>
        <taxon>Selenomonadales</taxon>
        <taxon>Selenomonadaceae</taxon>
        <taxon>Selenomonas</taxon>
    </lineage>
</organism>
<evidence type="ECO:0000313" key="1">
    <source>
        <dbReference type="EMBL" id="BAL83545.1"/>
    </source>
</evidence>
<sequence>MINDAEIEIYNVRIYGMDEALIGAGYPMKTEIPDWDDLSDIDDAERSKLNLRGVKLGNSPHAHGDDKFLRQIMIGFDVVAPRYWWVEFDTYGFTVKNSQSTMHRAKNMDFKAMANSHVDKLILRKFGEIVERYKENPTEENLLAVKSNMPEGVMLGARITTNYAQLKTMYYQRKTHRLPEWREFCRWIENLPNAVNFGVCKGAR</sequence>
<accession>I0GS08</accession>
<dbReference type="HOGENOM" id="CLU_060719_0_0_9"/>
<gene>
    <name evidence="1" type="ordered locus">SELR_18370</name>
</gene>
<evidence type="ECO:0000313" key="2">
    <source>
        <dbReference type="Proteomes" id="UP000007887"/>
    </source>
</evidence>
<name>I0GS08_SELRL</name>
<reference evidence="1 2" key="1">
    <citation type="submission" date="2011-10" db="EMBL/GenBank/DDBJ databases">
        <title>Whole genome sequence of Selenomonas ruminantium subsp. lactilytica TAM6421.</title>
        <authorList>
            <person name="Oguchi A."/>
            <person name="Ankai A."/>
            <person name="Kaneko J."/>
            <person name="Yamada-Narita S."/>
            <person name="Fukui S."/>
            <person name="Takahashi M."/>
            <person name="Onodera T."/>
            <person name="Kojima S."/>
            <person name="Fushimi T."/>
            <person name="Abe N."/>
            <person name="Kamio Y."/>
            <person name="Yamazaki S."/>
            <person name="Fujita N."/>
        </authorList>
    </citation>
    <scope>NUCLEOTIDE SEQUENCE [LARGE SCALE GENOMIC DNA]</scope>
    <source>
        <strain evidence="2">NBRC 103574 / TAM6421</strain>
    </source>
</reference>